<organism evidence="2 3">
    <name type="scientific">Funneliformis caledonium</name>
    <dbReference type="NCBI Taxonomy" id="1117310"/>
    <lineage>
        <taxon>Eukaryota</taxon>
        <taxon>Fungi</taxon>
        <taxon>Fungi incertae sedis</taxon>
        <taxon>Mucoromycota</taxon>
        <taxon>Glomeromycotina</taxon>
        <taxon>Glomeromycetes</taxon>
        <taxon>Glomerales</taxon>
        <taxon>Glomeraceae</taxon>
        <taxon>Funneliformis</taxon>
    </lineage>
</organism>
<dbReference type="AlphaFoldDB" id="A0A9N9J5Q1"/>
<dbReference type="Proteomes" id="UP000789570">
    <property type="component" value="Unassembled WGS sequence"/>
</dbReference>
<reference evidence="2" key="1">
    <citation type="submission" date="2021-06" db="EMBL/GenBank/DDBJ databases">
        <authorList>
            <person name="Kallberg Y."/>
            <person name="Tangrot J."/>
            <person name="Rosling A."/>
        </authorList>
    </citation>
    <scope>NUCLEOTIDE SEQUENCE</scope>
    <source>
        <strain evidence="2">UK204</strain>
    </source>
</reference>
<protein>
    <submittedName>
        <fullName evidence="2">4714_t:CDS:1</fullName>
    </submittedName>
</protein>
<evidence type="ECO:0000313" key="2">
    <source>
        <dbReference type="EMBL" id="CAG8766951.1"/>
    </source>
</evidence>
<feature type="compositionally biased region" description="Polar residues" evidence="1">
    <location>
        <begin position="81"/>
        <end position="90"/>
    </location>
</feature>
<dbReference type="EMBL" id="CAJVPQ010025557">
    <property type="protein sequence ID" value="CAG8766951.1"/>
    <property type="molecule type" value="Genomic_DNA"/>
</dbReference>
<keyword evidence="3" id="KW-1185">Reference proteome</keyword>
<feature type="non-terminal residue" evidence="2">
    <location>
        <position position="128"/>
    </location>
</feature>
<gene>
    <name evidence="2" type="ORF">FCALED_LOCUS17283</name>
</gene>
<proteinExistence type="predicted"/>
<sequence length="128" mass="14391">MYNNPLSLSPLDEVVQHNAAPYPDQSESYQIEKVDEASSPIDHSTVTPSPLSLPSLLLSRNRSRISTPKVEVSLNLPSAYTAQVQQSDSPLRSEFRKSDLNNNNHDINVHKVRLSEILNEKRLSDQKL</sequence>
<comment type="caution">
    <text evidence="2">The sequence shown here is derived from an EMBL/GenBank/DDBJ whole genome shotgun (WGS) entry which is preliminary data.</text>
</comment>
<name>A0A9N9J5Q1_9GLOM</name>
<evidence type="ECO:0000256" key="1">
    <source>
        <dbReference type="SAM" id="MobiDB-lite"/>
    </source>
</evidence>
<accession>A0A9N9J5Q1</accession>
<feature type="region of interest" description="Disordered" evidence="1">
    <location>
        <begin position="81"/>
        <end position="105"/>
    </location>
</feature>
<evidence type="ECO:0000313" key="3">
    <source>
        <dbReference type="Proteomes" id="UP000789570"/>
    </source>
</evidence>
<dbReference type="OrthoDB" id="2429405at2759"/>